<organism evidence="2">
    <name type="scientific">Spodoptera frugiperda</name>
    <name type="common">Fall armyworm</name>
    <dbReference type="NCBI Taxonomy" id="7108"/>
    <lineage>
        <taxon>Eukaryota</taxon>
        <taxon>Metazoa</taxon>
        <taxon>Ecdysozoa</taxon>
        <taxon>Arthropoda</taxon>
        <taxon>Hexapoda</taxon>
        <taxon>Insecta</taxon>
        <taxon>Pterygota</taxon>
        <taxon>Neoptera</taxon>
        <taxon>Endopterygota</taxon>
        <taxon>Lepidoptera</taxon>
        <taxon>Glossata</taxon>
        <taxon>Ditrysia</taxon>
        <taxon>Noctuoidea</taxon>
        <taxon>Noctuidae</taxon>
        <taxon>Amphipyrinae</taxon>
        <taxon>Spodoptera</taxon>
    </lineage>
</organism>
<accession>A0A2H1W350</accession>
<name>A0A2H1W350_SPOFR</name>
<gene>
    <name evidence="2" type="ORF">SFRICE_030565</name>
</gene>
<dbReference type="EMBL" id="ODYU01005953">
    <property type="protein sequence ID" value="SOQ47376.1"/>
    <property type="molecule type" value="Genomic_DNA"/>
</dbReference>
<sequence length="335" mass="37203">MSFSDSLKVVNFLVKELPCSRPLLDIGLSNGAPLSSIYNSTHLTTSSHLADIVTPPSWRARYTTSDEACRSDLYPAGRDLVFDIDARACVESNGNLLSRGDSPRETSSRLHRGNGEGPEVMVLVLVAVVGEHNPLKPRLVLHLNVQRALSSRETGNHRLSRIQLHLYACRRPESRRLLPGRIISPFCRIREFSSSSSAPHTKVYTVCDLLSDFQLSTNRPGVGERLRNLVEDGSVVFGLDTAVVLELSRRHDDRFGVHSQYSRSDWAEGSLYLFPVVSLVDIVPRGRTLHVHVCGRCIGELLDCPLQAPVSYVKGLPFPVADDFHILTRVLDLSF</sequence>
<reference evidence="2" key="1">
    <citation type="submission" date="2016-07" db="EMBL/GenBank/DDBJ databases">
        <authorList>
            <person name="Bretaudeau A."/>
        </authorList>
    </citation>
    <scope>NUCLEOTIDE SEQUENCE</scope>
    <source>
        <strain evidence="2">Rice</strain>
        <tissue evidence="2">Whole body</tissue>
    </source>
</reference>
<protein>
    <submittedName>
        <fullName evidence="2">SFRICE_030565</fullName>
    </submittedName>
</protein>
<evidence type="ECO:0000313" key="2">
    <source>
        <dbReference type="EMBL" id="SOQ47376.1"/>
    </source>
</evidence>
<proteinExistence type="predicted"/>
<dbReference type="AlphaFoldDB" id="A0A2H1W350"/>
<evidence type="ECO:0000256" key="1">
    <source>
        <dbReference type="SAM" id="MobiDB-lite"/>
    </source>
</evidence>
<feature type="region of interest" description="Disordered" evidence="1">
    <location>
        <begin position="95"/>
        <end position="114"/>
    </location>
</feature>